<comment type="subcellular location">
    <subcellularLocation>
        <location evidence="1">Nucleus</location>
    </subcellularLocation>
</comment>
<keyword evidence="4" id="KW-0539">Nucleus</keyword>
<sequence>MKKNLKSNIQLPLLKCTYDYEVHKQKHVVAQSKTRITEKQILTLLNNKVNDMEKLFSKDEAMINKLREIENLNIGGIEKQIIANEEYSQMVKMLNQLTNNLDKLVETDLDCERQIIENSIADNYSKIIEYDTNTNSILNSLKNESAFTFRVENSEKMISKKPPNLNLIKKLGIHKDKNVTSKLEIIANSNINNIKPQNRGFIEVIQEQEKISLHNAYQEQEKEGFDSAISNHTKNTEKLSIKSKICDLANPEILSNLLKSTNAYSNVAYYLSRIKQLSDLLKTDSELYLKKLMHSISQPVYLDVPYDLFDLLINTYKEKLQYWNFYITKQLLKKLAFHFKHDQKRMHETDLFLMNVILLMSCKGYKFSIDQQSEDNHQWSKKTIQEWETTFLLNCLAFYQKFLIFPKPIIDPSLDVSSFFEKTLRTLQAFFLLGHYYNNSPCPRLSVHLFSIVITVGQDFNYDNLATYGSSLNMDLKVQARNLWICSFITEKHISVTFGNPEFLLGFDPSIMIDDIFKRSLESYNINLNLASDDLVIDYSSANTPWIKFLKSQKTGLLVIGFFLRLQLLQIETVYYKTIVASKNENANIKDTLNKAESLLKAYEDFEAIAKTYLEIEVDLSIENWIKRLTKKFQNKDLDHEDKIIVDLTTYLFLTLYTLKLSCSIIVADIRYNLHYNDVNSKSKNELLTSLTKISSTQIHILDYLLETGWAHCASTEIAISYISCLSCLFYNSVLDKDYFKMHIKKMMSIIKKFSNIAAKPYFFDPVKWNTAAAHTIFFMRILAACHPEVFEEVLQADPKTVFYKEYQKAYEGIKNFKKMAFKNIKKTKTFITDLKESEKVLFTDCTKNDSNIITPTSLLQNAQYEKQDVKNVAFQASEQPFFSPFKDSNGFIPFSPTDSTLQYLRNTPNKEGSTNSQNSLMFKDSIENGSSNEEINEESNLLNMLDPKYVFNLNNDVEFPYDDKHLFENEFKYPNEEQMFAVSNDLDSLIKNNFYTSSVFNTDDFLKDDLLFDQIDKQNI</sequence>
<gene>
    <name evidence="5" type="ORF">HGUI_01257</name>
</gene>
<dbReference type="PANTHER" id="PTHR46910">
    <property type="entry name" value="TRANSCRIPTION FACTOR PDR1"/>
    <property type="match status" value="1"/>
</dbReference>
<dbReference type="InterPro" id="IPR050987">
    <property type="entry name" value="AtrR-like"/>
</dbReference>
<evidence type="ECO:0000256" key="3">
    <source>
        <dbReference type="ARBA" id="ARBA00023125"/>
    </source>
</evidence>
<dbReference type="GO" id="GO:0003700">
    <property type="term" value="F:DNA-binding transcription factor activity"/>
    <property type="evidence" value="ECO:0007669"/>
    <property type="project" value="InterPro"/>
</dbReference>
<evidence type="ECO:0000256" key="2">
    <source>
        <dbReference type="ARBA" id="ARBA00022723"/>
    </source>
</evidence>
<keyword evidence="6" id="KW-1185">Reference proteome</keyword>
<proteinExistence type="predicted"/>
<dbReference type="AlphaFoldDB" id="A0A1L0CKY6"/>
<dbReference type="VEuPathDB" id="FungiDB:HGUI_01257"/>
<keyword evidence="2" id="KW-0479">Metal-binding</keyword>
<name>A0A1L0CKY6_9ASCO</name>
<evidence type="ECO:0000256" key="4">
    <source>
        <dbReference type="ARBA" id="ARBA00023242"/>
    </source>
</evidence>
<dbReference type="GO" id="GO:0046872">
    <property type="term" value="F:metal ion binding"/>
    <property type="evidence" value="ECO:0007669"/>
    <property type="project" value="UniProtKB-KW"/>
</dbReference>
<evidence type="ECO:0000313" key="5">
    <source>
        <dbReference type="EMBL" id="SGZ39057.1"/>
    </source>
</evidence>
<evidence type="ECO:0000313" key="6">
    <source>
        <dbReference type="Proteomes" id="UP000183365"/>
    </source>
</evidence>
<protein>
    <recommendedName>
        <fullName evidence="7">Transcription factor domain-containing protein</fullName>
    </recommendedName>
</protein>
<dbReference type="CDD" id="cd12148">
    <property type="entry name" value="fungal_TF_MHR"/>
    <property type="match status" value="1"/>
</dbReference>
<evidence type="ECO:0008006" key="7">
    <source>
        <dbReference type="Google" id="ProtNLM"/>
    </source>
</evidence>
<accession>A0A1L0CKY6</accession>
<evidence type="ECO:0000256" key="1">
    <source>
        <dbReference type="ARBA" id="ARBA00004123"/>
    </source>
</evidence>
<dbReference type="OrthoDB" id="5600212at2759"/>
<organism evidence="5 6">
    <name type="scientific">Hanseniaspora guilliermondii</name>
    <dbReference type="NCBI Taxonomy" id="56406"/>
    <lineage>
        <taxon>Eukaryota</taxon>
        <taxon>Fungi</taxon>
        <taxon>Dikarya</taxon>
        <taxon>Ascomycota</taxon>
        <taxon>Saccharomycotina</taxon>
        <taxon>Saccharomycetes</taxon>
        <taxon>Saccharomycodales</taxon>
        <taxon>Saccharomycodaceae</taxon>
        <taxon>Hanseniaspora</taxon>
    </lineage>
</organism>
<dbReference type="Proteomes" id="UP000183365">
    <property type="component" value="Unassembled WGS sequence"/>
</dbReference>
<keyword evidence="3" id="KW-0238">DNA-binding</keyword>
<dbReference type="GO" id="GO:0005634">
    <property type="term" value="C:nucleus"/>
    <property type="evidence" value="ECO:0007669"/>
    <property type="project" value="UniProtKB-SubCell"/>
</dbReference>
<dbReference type="GO" id="GO:0003677">
    <property type="term" value="F:DNA binding"/>
    <property type="evidence" value="ECO:0007669"/>
    <property type="project" value="UniProtKB-KW"/>
</dbReference>
<dbReference type="PANTHER" id="PTHR46910:SF3">
    <property type="entry name" value="HALOTOLERANCE PROTEIN 9-RELATED"/>
    <property type="match status" value="1"/>
</dbReference>
<reference evidence="6" key="1">
    <citation type="submission" date="2016-11" db="EMBL/GenBank/DDBJ databases">
        <authorList>
            <person name="Guldener U."/>
        </authorList>
    </citation>
    <scope>NUCLEOTIDE SEQUENCE [LARGE SCALE GENOMIC DNA]</scope>
</reference>
<dbReference type="EMBL" id="FQNF01000016">
    <property type="protein sequence ID" value="SGZ39057.1"/>
    <property type="molecule type" value="Genomic_DNA"/>
</dbReference>